<dbReference type="Proteomes" id="UP000565262">
    <property type="component" value="Unassembled WGS sequence"/>
</dbReference>
<keyword evidence="3" id="KW-0488">Methylation</keyword>
<keyword evidence="4" id="KW-0145">Chemotaxis</keyword>
<dbReference type="EMBL" id="JACJFM010000015">
    <property type="protein sequence ID" value="MBB1487442.1"/>
    <property type="molecule type" value="Genomic_DNA"/>
</dbReference>
<dbReference type="NCBIfam" id="TIGR00229">
    <property type="entry name" value="sensory_box"/>
    <property type="match status" value="1"/>
</dbReference>
<feature type="transmembrane region" description="Helical" evidence="12">
    <location>
        <begin position="182"/>
        <end position="202"/>
    </location>
</feature>
<dbReference type="FunFam" id="3.30.450.20:FF:000046">
    <property type="entry name" value="Aerotaxis sensor receptor"/>
    <property type="match status" value="1"/>
</dbReference>
<sequence>MRRNLPVTGQERLMDPDRCIISTTDKKGKITDFNEYFVDMSGFSGDELIGAPHNLIRHPDMPPAAFQDLWDVIKQGKPWIGVVKNRSKNGDHYWVDAYATPIFENGQITGYQSVRHAPDRKVVERAESLYAAINANKHTSLWARCKGFFSTSYFRRTWVTIWLIMLPMLALIGWMFDDASWPKIMALFAGAGAISGVAAWWLSAPIARLAKQSSDIFSNPVAQMVFTGRYDELGQLELTQKFLSLTMKTVINRLDNASDQIHGHTSDVADKAGKVNRQTQNQLDDIARAASTMQQMTVATEQVAQSCEEAASVARETDLVSQKGRNIVESSERSIQKMAQDVRESMNVIHALEESSRNIEQILDVINGIAEKTNLLALNAAIEAARAGEQGRGFAVVADEVRNLAQSSQKSTGEIQELLQTFQQQTQQVASIMGSCEEQADGTVAEIKEAEMVLMNLSKTISQLEEMNSQIATATVQQSSAAVEMNQRLEQIHSAASTVTEANEEVVTDCHALSAEAEDLANLIKRFGSAAR</sequence>
<evidence type="ECO:0000256" key="4">
    <source>
        <dbReference type="ARBA" id="ARBA00022500"/>
    </source>
</evidence>
<dbReference type="PRINTS" id="PR00260">
    <property type="entry name" value="CHEMTRNSDUCR"/>
</dbReference>
<evidence type="ECO:0000256" key="3">
    <source>
        <dbReference type="ARBA" id="ARBA00022481"/>
    </source>
</evidence>
<dbReference type="InterPro" id="IPR004089">
    <property type="entry name" value="MCPsignal_dom"/>
</dbReference>
<gene>
    <name evidence="15" type="ORF">H4O21_12575</name>
</gene>
<organism evidence="15 16">
    <name type="scientific">Oceanospirillum sediminis</name>
    <dbReference type="NCBI Taxonomy" id="2760088"/>
    <lineage>
        <taxon>Bacteria</taxon>
        <taxon>Pseudomonadati</taxon>
        <taxon>Pseudomonadota</taxon>
        <taxon>Gammaproteobacteria</taxon>
        <taxon>Oceanospirillales</taxon>
        <taxon>Oceanospirillaceae</taxon>
        <taxon>Oceanospirillum</taxon>
    </lineage>
</organism>
<dbReference type="GO" id="GO:0005886">
    <property type="term" value="C:plasma membrane"/>
    <property type="evidence" value="ECO:0007669"/>
    <property type="project" value="UniProtKB-SubCell"/>
</dbReference>
<keyword evidence="8 12" id="KW-0472">Membrane</keyword>
<name>A0A839ISA9_9GAMM</name>
<keyword evidence="5" id="KW-0997">Cell inner membrane</keyword>
<evidence type="ECO:0000256" key="2">
    <source>
        <dbReference type="ARBA" id="ARBA00022475"/>
    </source>
</evidence>
<evidence type="ECO:0000256" key="5">
    <source>
        <dbReference type="ARBA" id="ARBA00022519"/>
    </source>
</evidence>
<dbReference type="InterPro" id="IPR000014">
    <property type="entry name" value="PAS"/>
</dbReference>
<dbReference type="CDD" id="cd11386">
    <property type="entry name" value="MCP_signal"/>
    <property type="match status" value="1"/>
</dbReference>
<evidence type="ECO:0000256" key="7">
    <source>
        <dbReference type="ARBA" id="ARBA00022989"/>
    </source>
</evidence>
<dbReference type="InterPro" id="IPR035965">
    <property type="entry name" value="PAS-like_dom_sf"/>
</dbReference>
<dbReference type="AlphaFoldDB" id="A0A839ISA9"/>
<evidence type="ECO:0000256" key="1">
    <source>
        <dbReference type="ARBA" id="ARBA00004429"/>
    </source>
</evidence>
<dbReference type="InterPro" id="IPR013655">
    <property type="entry name" value="PAS_fold_3"/>
</dbReference>
<keyword evidence="2" id="KW-1003">Cell membrane</keyword>
<dbReference type="SUPFAM" id="SSF55785">
    <property type="entry name" value="PYP-like sensor domain (PAS domain)"/>
    <property type="match status" value="1"/>
</dbReference>
<dbReference type="PROSITE" id="PS50112">
    <property type="entry name" value="PAS"/>
    <property type="match status" value="1"/>
</dbReference>
<evidence type="ECO:0000256" key="6">
    <source>
        <dbReference type="ARBA" id="ARBA00022692"/>
    </source>
</evidence>
<dbReference type="PROSITE" id="PS50111">
    <property type="entry name" value="CHEMOTAXIS_TRANSDUC_2"/>
    <property type="match status" value="1"/>
</dbReference>
<evidence type="ECO:0000256" key="9">
    <source>
        <dbReference type="ARBA" id="ARBA00023224"/>
    </source>
</evidence>
<evidence type="ECO:0000259" key="13">
    <source>
        <dbReference type="PROSITE" id="PS50111"/>
    </source>
</evidence>
<keyword evidence="16" id="KW-1185">Reference proteome</keyword>
<dbReference type="PANTHER" id="PTHR32089:SF112">
    <property type="entry name" value="LYSOZYME-LIKE PROTEIN-RELATED"/>
    <property type="match status" value="1"/>
</dbReference>
<dbReference type="Gene3D" id="1.10.287.950">
    <property type="entry name" value="Methyl-accepting chemotaxis protein"/>
    <property type="match status" value="1"/>
</dbReference>
<evidence type="ECO:0000256" key="12">
    <source>
        <dbReference type="SAM" id="Phobius"/>
    </source>
</evidence>
<reference evidence="15 16" key="1">
    <citation type="submission" date="2020-08" db="EMBL/GenBank/DDBJ databases">
        <title>Oceanospirillum sp. nov. isolated from marine sediment.</title>
        <authorList>
            <person name="Ji X."/>
        </authorList>
    </citation>
    <scope>NUCLEOTIDE SEQUENCE [LARGE SCALE GENOMIC DNA]</scope>
    <source>
        <strain evidence="15 16">D5</strain>
    </source>
</reference>
<dbReference type="RefSeq" id="WP_182809223.1">
    <property type="nucleotide sequence ID" value="NZ_JACJFM010000015.1"/>
</dbReference>
<evidence type="ECO:0000259" key="14">
    <source>
        <dbReference type="PROSITE" id="PS50112"/>
    </source>
</evidence>
<dbReference type="GO" id="GO:0004888">
    <property type="term" value="F:transmembrane signaling receptor activity"/>
    <property type="evidence" value="ECO:0007669"/>
    <property type="project" value="InterPro"/>
</dbReference>
<protein>
    <submittedName>
        <fullName evidence="15">Methyl-accepting chemotaxis protein</fullName>
    </submittedName>
</protein>
<dbReference type="Pfam" id="PF08447">
    <property type="entry name" value="PAS_3"/>
    <property type="match status" value="1"/>
</dbReference>
<keyword evidence="7 12" id="KW-1133">Transmembrane helix</keyword>
<dbReference type="InterPro" id="IPR004090">
    <property type="entry name" value="Chemotax_Me-accpt_rcpt"/>
</dbReference>
<proteinExistence type="inferred from homology"/>
<comment type="subcellular location">
    <subcellularLocation>
        <location evidence="1">Cell inner membrane</location>
        <topology evidence="1">Multi-pass membrane protein</topology>
    </subcellularLocation>
</comment>
<evidence type="ECO:0000256" key="10">
    <source>
        <dbReference type="ARBA" id="ARBA00029447"/>
    </source>
</evidence>
<keyword evidence="9 11" id="KW-0807">Transducer</keyword>
<evidence type="ECO:0000313" key="16">
    <source>
        <dbReference type="Proteomes" id="UP000565262"/>
    </source>
</evidence>
<comment type="caution">
    <text evidence="15">The sequence shown here is derived from an EMBL/GenBank/DDBJ whole genome shotgun (WGS) entry which is preliminary data.</text>
</comment>
<comment type="similarity">
    <text evidence="10">Belongs to the methyl-accepting chemotaxis (MCP) protein family.</text>
</comment>
<feature type="transmembrane region" description="Helical" evidence="12">
    <location>
        <begin position="158"/>
        <end position="176"/>
    </location>
</feature>
<dbReference type="GO" id="GO:0007165">
    <property type="term" value="P:signal transduction"/>
    <property type="evidence" value="ECO:0007669"/>
    <property type="project" value="UniProtKB-KW"/>
</dbReference>
<feature type="domain" description="Methyl-accepting transducer" evidence="13">
    <location>
        <begin position="257"/>
        <end position="493"/>
    </location>
</feature>
<feature type="domain" description="PAS" evidence="14">
    <location>
        <begin position="21"/>
        <end position="76"/>
    </location>
</feature>
<dbReference type="SUPFAM" id="SSF58104">
    <property type="entry name" value="Methyl-accepting chemotaxis protein (MCP) signaling domain"/>
    <property type="match status" value="1"/>
</dbReference>
<evidence type="ECO:0000256" key="8">
    <source>
        <dbReference type="ARBA" id="ARBA00023136"/>
    </source>
</evidence>
<dbReference type="SMART" id="SM00283">
    <property type="entry name" value="MA"/>
    <property type="match status" value="1"/>
</dbReference>
<dbReference type="Pfam" id="PF00015">
    <property type="entry name" value="MCPsignal"/>
    <property type="match status" value="1"/>
</dbReference>
<evidence type="ECO:0000256" key="11">
    <source>
        <dbReference type="PROSITE-ProRule" id="PRU00284"/>
    </source>
</evidence>
<dbReference type="Gene3D" id="3.30.450.20">
    <property type="entry name" value="PAS domain"/>
    <property type="match status" value="1"/>
</dbReference>
<dbReference type="PANTHER" id="PTHR32089">
    <property type="entry name" value="METHYL-ACCEPTING CHEMOTAXIS PROTEIN MCPB"/>
    <property type="match status" value="1"/>
</dbReference>
<dbReference type="CDD" id="cd00130">
    <property type="entry name" value="PAS"/>
    <property type="match status" value="1"/>
</dbReference>
<dbReference type="GO" id="GO:0052131">
    <property type="term" value="P:positive aerotaxis"/>
    <property type="evidence" value="ECO:0007669"/>
    <property type="project" value="UniProtKB-ARBA"/>
</dbReference>
<accession>A0A839ISA9</accession>
<dbReference type="FunFam" id="1.10.287.950:FF:000001">
    <property type="entry name" value="Methyl-accepting chemotaxis sensory transducer"/>
    <property type="match status" value="1"/>
</dbReference>
<evidence type="ECO:0000313" key="15">
    <source>
        <dbReference type="EMBL" id="MBB1487442.1"/>
    </source>
</evidence>
<keyword evidence="6 12" id="KW-0812">Transmembrane</keyword>